<protein>
    <submittedName>
        <fullName evidence="1">Uncharacterized protein B21O8.080</fullName>
    </submittedName>
</protein>
<sequence>MAYGCLFPPVLPCATFCGTEHKRHKFNRGAYGTVVISEMQSACRSPMRTIQHTLRQINDLTRRKVMASNEGTTRISPMPRFLHKATAYAGETRRARCLSLNFWKLGGLLSGVSLERVVQTPASSSPISGKLWPQTPPVSPRVPDKVSVVVPSVSAPRPPLRFADDDDGRVRAGFQPSKPSYRGSYSQLRHSISSTGLAGSQPFRVSLSQRSQVYYNLDVPAIMFLAVSSVKWDTRVSVRQEDVCQN</sequence>
<evidence type="ECO:0000313" key="1">
    <source>
        <dbReference type="EMBL" id="CAD11341.1"/>
    </source>
</evidence>
<proteinExistence type="predicted"/>
<name>Q96U63_NEUCS</name>
<gene>
    <name evidence="1" type="primary">B21O8.080</name>
</gene>
<dbReference type="HOGENOM" id="CLU_1129334_0_0_1"/>
<dbReference type="EMBL" id="AL451012">
    <property type="protein sequence ID" value="CAD11341.1"/>
    <property type="molecule type" value="Genomic_DNA"/>
</dbReference>
<reference evidence="1" key="1">
    <citation type="submission" date="2000-12" db="EMBL/GenBank/DDBJ databases">
        <authorList>
            <person name="Schulte U."/>
            <person name="Aign V."/>
            <person name="Hoheisel J."/>
            <person name="Brandt P."/>
            <person name="Fartmann B."/>
            <person name="Holland R."/>
            <person name="Nyakatura G."/>
            <person name="Mewes H.W."/>
            <person name="Mannhaupt G."/>
        </authorList>
    </citation>
    <scope>NUCLEOTIDE SEQUENCE</scope>
</reference>
<organism evidence="1">
    <name type="scientific">Neurospora crassa</name>
    <dbReference type="NCBI Taxonomy" id="5141"/>
    <lineage>
        <taxon>Eukaryota</taxon>
        <taxon>Fungi</taxon>
        <taxon>Dikarya</taxon>
        <taxon>Ascomycota</taxon>
        <taxon>Pezizomycotina</taxon>
        <taxon>Sordariomycetes</taxon>
        <taxon>Sordariomycetidae</taxon>
        <taxon>Sordariales</taxon>
        <taxon>Sordariaceae</taxon>
        <taxon>Neurospora</taxon>
    </lineage>
</organism>
<accession>Q96U63</accession>
<dbReference type="AlphaFoldDB" id="Q96U63"/>
<reference evidence="1" key="2">
    <citation type="submission" date="2001-11" db="EMBL/GenBank/DDBJ databases">
        <authorList>
            <person name="German Neurospora genome project"/>
        </authorList>
    </citation>
    <scope>NUCLEOTIDE SEQUENCE</scope>
</reference>